<dbReference type="AlphaFoldDB" id="A0AA37SZK1"/>
<evidence type="ECO:0000313" key="2">
    <source>
        <dbReference type="Proteomes" id="UP001156601"/>
    </source>
</evidence>
<dbReference type="RefSeq" id="WP_284219067.1">
    <property type="nucleotide sequence ID" value="NZ_BSOT01000011.1"/>
</dbReference>
<organism evidence="1 2">
    <name type="scientific">Agaribacter marinus</name>
    <dbReference type="NCBI Taxonomy" id="1431249"/>
    <lineage>
        <taxon>Bacteria</taxon>
        <taxon>Pseudomonadati</taxon>
        <taxon>Pseudomonadota</taxon>
        <taxon>Gammaproteobacteria</taxon>
        <taxon>Alteromonadales</taxon>
        <taxon>Alteromonadaceae</taxon>
        <taxon>Agaribacter</taxon>
    </lineage>
</organism>
<keyword evidence="2" id="KW-1185">Reference proteome</keyword>
<dbReference type="Pfam" id="PF06042">
    <property type="entry name" value="NTP_transf_6"/>
    <property type="match status" value="1"/>
</dbReference>
<gene>
    <name evidence="1" type="ORF">GCM10007852_35660</name>
</gene>
<proteinExistence type="predicted"/>
<dbReference type="InterPro" id="IPR009267">
    <property type="entry name" value="NTP_transf_6"/>
</dbReference>
<protein>
    <submittedName>
        <fullName evidence="1">Nitrate reductase</fullName>
    </submittedName>
</protein>
<dbReference type="Proteomes" id="UP001156601">
    <property type="component" value="Unassembled WGS sequence"/>
</dbReference>
<dbReference type="PANTHER" id="PTHR39166">
    <property type="entry name" value="BLL1166 PROTEIN"/>
    <property type="match status" value="1"/>
</dbReference>
<sequence length="186" mass="21395">MDTAEVNYEALITSWIEADATRYAALTLASDLRLNDWCLSAGFLRNLVWDNLHQKHKPTPLNDLDLVYFDPRNVSPEVDFALERQLKSRLALPWSVKNQARMHVQNSDHPYLSTADAMSYWPEVETAVGVKLTKDSKLAFVAPFGLDALFTRTITINPKRKKPEVFAKRLQSKHWLRIWPELCVIS</sequence>
<accession>A0AA37SZK1</accession>
<comment type="caution">
    <text evidence="1">The sequence shown here is derived from an EMBL/GenBank/DDBJ whole genome shotgun (WGS) entry which is preliminary data.</text>
</comment>
<name>A0AA37SZK1_9ALTE</name>
<evidence type="ECO:0000313" key="1">
    <source>
        <dbReference type="EMBL" id="GLR72658.1"/>
    </source>
</evidence>
<reference evidence="1" key="1">
    <citation type="journal article" date="2014" name="Int. J. Syst. Evol. Microbiol.">
        <title>Complete genome sequence of Corynebacterium casei LMG S-19264T (=DSM 44701T), isolated from a smear-ripened cheese.</title>
        <authorList>
            <consortium name="US DOE Joint Genome Institute (JGI-PGF)"/>
            <person name="Walter F."/>
            <person name="Albersmeier A."/>
            <person name="Kalinowski J."/>
            <person name="Ruckert C."/>
        </authorList>
    </citation>
    <scope>NUCLEOTIDE SEQUENCE</scope>
    <source>
        <strain evidence="1">NBRC 110023</strain>
    </source>
</reference>
<reference evidence="1" key="2">
    <citation type="submission" date="2023-01" db="EMBL/GenBank/DDBJ databases">
        <title>Draft genome sequence of Agaribacter marinus strain NBRC 110023.</title>
        <authorList>
            <person name="Sun Q."/>
            <person name="Mori K."/>
        </authorList>
    </citation>
    <scope>NUCLEOTIDE SEQUENCE</scope>
    <source>
        <strain evidence="1">NBRC 110023</strain>
    </source>
</reference>
<dbReference type="PANTHER" id="PTHR39166:SF1">
    <property type="entry name" value="BLL1166 PROTEIN"/>
    <property type="match status" value="1"/>
</dbReference>
<dbReference type="EMBL" id="BSOT01000011">
    <property type="protein sequence ID" value="GLR72658.1"/>
    <property type="molecule type" value="Genomic_DNA"/>
</dbReference>